<dbReference type="CDD" id="cd22191">
    <property type="entry name" value="DPBB_RlpA_EXP_N-like"/>
    <property type="match status" value="1"/>
</dbReference>
<reference evidence="4 5" key="1">
    <citation type="submission" date="2016-04" db="EMBL/GenBank/DDBJ databases">
        <title>Evolutionary innovation and constraint leading to complex multicellularity in the Ascomycota.</title>
        <authorList>
            <person name="Cisse O."/>
            <person name="Nguyen A."/>
            <person name="Hewitt D.A."/>
            <person name="Jedd G."/>
            <person name="Stajich J.E."/>
        </authorList>
    </citation>
    <scope>NUCLEOTIDE SEQUENCE [LARGE SCALE GENOMIC DNA]</scope>
    <source>
        <strain evidence="4 5">DAH-3</strain>
    </source>
</reference>
<dbReference type="InterPro" id="IPR009009">
    <property type="entry name" value="RlpA-like_DPBB"/>
</dbReference>
<dbReference type="Proteomes" id="UP000186594">
    <property type="component" value="Unassembled WGS sequence"/>
</dbReference>
<gene>
    <name evidence="4" type="ORF">NEOLI_004303</name>
</gene>
<dbReference type="InterPro" id="IPR051477">
    <property type="entry name" value="Expansin_CellWall"/>
</dbReference>
<dbReference type="OrthoDB" id="623670at2759"/>
<dbReference type="SUPFAM" id="SSF50685">
    <property type="entry name" value="Barwin-like endoglucanases"/>
    <property type="match status" value="1"/>
</dbReference>
<protein>
    <submittedName>
        <fullName evidence="4">Papain inhibitor</fullName>
    </submittedName>
</protein>
<name>A0A1U7LSP5_NEOID</name>
<accession>A0A1U7LSP5</accession>
<feature type="domain" description="RlpA-like protein double-psi beta-barrel" evidence="3">
    <location>
        <begin position="201"/>
        <end position="250"/>
    </location>
</feature>
<feature type="signal peptide" evidence="2">
    <location>
        <begin position="1"/>
        <end position="22"/>
    </location>
</feature>
<evidence type="ECO:0000259" key="3">
    <source>
        <dbReference type="Pfam" id="PF03330"/>
    </source>
</evidence>
<organism evidence="4 5">
    <name type="scientific">Neolecta irregularis (strain DAH-3)</name>
    <dbReference type="NCBI Taxonomy" id="1198029"/>
    <lineage>
        <taxon>Eukaryota</taxon>
        <taxon>Fungi</taxon>
        <taxon>Dikarya</taxon>
        <taxon>Ascomycota</taxon>
        <taxon>Taphrinomycotina</taxon>
        <taxon>Neolectales</taxon>
        <taxon>Neolectaceae</taxon>
        <taxon>Neolecta</taxon>
    </lineage>
</organism>
<feature type="chain" id="PRO_5012234014" evidence="2">
    <location>
        <begin position="23"/>
        <end position="255"/>
    </location>
</feature>
<evidence type="ECO:0000313" key="4">
    <source>
        <dbReference type="EMBL" id="OLL25649.1"/>
    </source>
</evidence>
<dbReference type="STRING" id="1198029.A0A1U7LSP5"/>
<dbReference type="EMBL" id="LXFE01000342">
    <property type="protein sequence ID" value="OLL25649.1"/>
    <property type="molecule type" value="Genomic_DNA"/>
</dbReference>
<dbReference type="PANTHER" id="PTHR31836">
    <property type="match status" value="1"/>
</dbReference>
<evidence type="ECO:0000256" key="1">
    <source>
        <dbReference type="ARBA" id="ARBA00022729"/>
    </source>
</evidence>
<dbReference type="Pfam" id="PF03330">
    <property type="entry name" value="DPBB_1"/>
    <property type="match status" value="1"/>
</dbReference>
<evidence type="ECO:0000256" key="2">
    <source>
        <dbReference type="SAM" id="SignalP"/>
    </source>
</evidence>
<comment type="caution">
    <text evidence="4">The sequence shown here is derived from an EMBL/GenBank/DDBJ whole genome shotgun (WGS) entry which is preliminary data.</text>
</comment>
<evidence type="ECO:0000313" key="5">
    <source>
        <dbReference type="Proteomes" id="UP000186594"/>
    </source>
</evidence>
<dbReference type="AlphaFoldDB" id="A0A1U7LSP5"/>
<keyword evidence="5" id="KW-1185">Reference proteome</keyword>
<sequence length="255" mass="26843">MRFAAGSKLVFAVLCLSPLGYGQPLFNQPAVLGRRSTVPKHSHHVRNDHKKRGSVNCVTVTDMVTETVWVGPSAVPVPESLGSTVYMTSTIYEPYSAPAATGAASPASPDIQLPSAAATPLAHFAVAKPSTLAASTSASTQTVAQADTSKSGTFTGQGTFYAPGLGACGVHSENSDFIVAISHSLFDSKGTGNPNDNPLCHQKIQAFRNGQSVNVTVLDRCTGCAEYDLDFSPSAFNQLATEIEGRVDISWHWTN</sequence>
<dbReference type="PANTHER" id="PTHR31836:SF28">
    <property type="entry name" value="SRCR DOMAIN-CONTAINING PROTEIN-RELATED"/>
    <property type="match status" value="1"/>
</dbReference>
<keyword evidence="1 2" id="KW-0732">Signal</keyword>
<dbReference type="Gene3D" id="2.40.40.10">
    <property type="entry name" value="RlpA-like domain"/>
    <property type="match status" value="1"/>
</dbReference>
<proteinExistence type="predicted"/>
<dbReference type="OMA" id="RCKAHSS"/>
<dbReference type="InterPro" id="IPR036908">
    <property type="entry name" value="RlpA-like_sf"/>
</dbReference>